<feature type="domain" description="Anti-sigma factor RsgI-like middle" evidence="3">
    <location>
        <begin position="83"/>
        <end position="189"/>
    </location>
</feature>
<keyword evidence="2" id="KW-1133">Transmembrane helix</keyword>
<accession>A0A9D2KNR1</accession>
<evidence type="ECO:0000259" key="3">
    <source>
        <dbReference type="Pfam" id="PF23750"/>
    </source>
</evidence>
<gene>
    <name evidence="4" type="ORF">IAA07_01440</name>
</gene>
<dbReference type="Pfam" id="PF23750">
    <property type="entry name" value="RsgI_M"/>
    <property type="match status" value="1"/>
</dbReference>
<evidence type="ECO:0000256" key="2">
    <source>
        <dbReference type="SAM" id="Phobius"/>
    </source>
</evidence>
<evidence type="ECO:0000313" key="4">
    <source>
        <dbReference type="EMBL" id="HJA70226.1"/>
    </source>
</evidence>
<name>A0A9D2KNR1_9FIRM</name>
<feature type="compositionally biased region" description="Acidic residues" evidence="1">
    <location>
        <begin position="231"/>
        <end position="242"/>
    </location>
</feature>
<dbReference type="EMBL" id="DWZA01000012">
    <property type="protein sequence ID" value="HJA70226.1"/>
    <property type="molecule type" value="Genomic_DNA"/>
</dbReference>
<protein>
    <recommendedName>
        <fullName evidence="3">Anti-sigma factor RsgI-like middle domain-containing protein</fullName>
    </recommendedName>
</protein>
<comment type="caution">
    <text evidence="4">The sequence shown here is derived from an EMBL/GenBank/DDBJ whole genome shotgun (WGS) entry which is preliminary data.</text>
</comment>
<sequence length="341" mass="37673">MRYMVMECHLSYAVVLDENGRFLKVANMHYQPGQIVTDVIEMQISRSTSHKNIIPKWIYPIAAAACLVIGMTSLFQTMRVPHASVYMAINPEVRIDVNKKDVVIGLEGTNDDGEQLIEGYRFKRKELDQVCSDLADLAIAQDYLHDGGHIALRLDTDDEQWIASHSDQLASRLHTYLEDKISVTIEVTDTQSIQVVIPLETAPLEDHYDENDYGEISAHESEDIPEKPAFPDDEDDDDGQTDYDDRGADPQASQPYVPSTESTAPPTEPAVPPVQPTSPPTQPAALPIQPTAPSSPPAPGISERMDDTDYGDDDTDYGSDGHNGDDTDYGDSDDDTDYGDD</sequence>
<keyword evidence="2" id="KW-0472">Membrane</keyword>
<feature type="transmembrane region" description="Helical" evidence="2">
    <location>
        <begin position="57"/>
        <end position="75"/>
    </location>
</feature>
<evidence type="ECO:0000256" key="1">
    <source>
        <dbReference type="SAM" id="MobiDB-lite"/>
    </source>
</evidence>
<proteinExistence type="predicted"/>
<dbReference type="AlphaFoldDB" id="A0A9D2KNR1"/>
<dbReference type="Proteomes" id="UP000823900">
    <property type="component" value="Unassembled WGS sequence"/>
</dbReference>
<feature type="compositionally biased region" description="Acidic residues" evidence="1">
    <location>
        <begin position="326"/>
        <end position="341"/>
    </location>
</feature>
<reference evidence="4" key="2">
    <citation type="submission" date="2021-04" db="EMBL/GenBank/DDBJ databases">
        <authorList>
            <person name="Gilroy R."/>
        </authorList>
    </citation>
    <scope>NUCLEOTIDE SEQUENCE</scope>
    <source>
        <strain evidence="4">CHK178-16964</strain>
    </source>
</reference>
<organism evidence="4 5">
    <name type="scientific">Candidatus Lachnoclostridium stercoravium</name>
    <dbReference type="NCBI Taxonomy" id="2838633"/>
    <lineage>
        <taxon>Bacteria</taxon>
        <taxon>Bacillati</taxon>
        <taxon>Bacillota</taxon>
        <taxon>Clostridia</taxon>
        <taxon>Lachnospirales</taxon>
        <taxon>Lachnospiraceae</taxon>
    </lineage>
</organism>
<dbReference type="InterPro" id="IPR055431">
    <property type="entry name" value="RsgI_M"/>
</dbReference>
<feature type="region of interest" description="Disordered" evidence="1">
    <location>
        <begin position="218"/>
        <end position="341"/>
    </location>
</feature>
<reference evidence="4" key="1">
    <citation type="journal article" date="2021" name="PeerJ">
        <title>Extensive microbial diversity within the chicken gut microbiome revealed by metagenomics and culture.</title>
        <authorList>
            <person name="Gilroy R."/>
            <person name="Ravi A."/>
            <person name="Getino M."/>
            <person name="Pursley I."/>
            <person name="Horton D.L."/>
            <person name="Alikhan N.F."/>
            <person name="Baker D."/>
            <person name="Gharbi K."/>
            <person name="Hall N."/>
            <person name="Watson M."/>
            <person name="Adriaenssens E.M."/>
            <person name="Foster-Nyarko E."/>
            <person name="Jarju S."/>
            <person name="Secka A."/>
            <person name="Antonio M."/>
            <person name="Oren A."/>
            <person name="Chaudhuri R.R."/>
            <person name="La Ragione R."/>
            <person name="Hildebrand F."/>
            <person name="Pallen M.J."/>
        </authorList>
    </citation>
    <scope>NUCLEOTIDE SEQUENCE</scope>
    <source>
        <strain evidence="4">CHK178-16964</strain>
    </source>
</reference>
<evidence type="ECO:0000313" key="5">
    <source>
        <dbReference type="Proteomes" id="UP000823900"/>
    </source>
</evidence>
<feature type="compositionally biased region" description="Acidic residues" evidence="1">
    <location>
        <begin position="306"/>
        <end position="317"/>
    </location>
</feature>
<feature type="compositionally biased region" description="Pro residues" evidence="1">
    <location>
        <begin position="266"/>
        <end position="282"/>
    </location>
</feature>
<keyword evidence="2" id="KW-0812">Transmembrane</keyword>
<feature type="compositionally biased region" description="Basic and acidic residues" evidence="1">
    <location>
        <begin position="218"/>
        <end position="230"/>
    </location>
</feature>